<dbReference type="AlphaFoldDB" id="A0A3S4B2D7"/>
<sequence length="317" mass="35174">MSRITTPGFYPHMSADDYHADPCPEPSLTQSIAKLLLERSPMHAWHAHPRLNPAFARDEPTRFDVANVAHKLLLGRGKDVAVIDAVDWRTKAAREERDEALAGGRLPILAEQYERARLLVDRARDQLSAAGLGEAFSPDAGDGEMVIAWQDGDGLWRRAMIDWLSHDRRLVLDYKTTLASAAPHAIPTKMAADGWCIQAAQHEAGLDILDPETAGRRRHIFVCQEATEPYALSIVEIPEAAMTIGRRQLAMARDIWSACSRAGIWPGYPRGVIRPAYPEWAESRWIDREIDEFADVVAPLRAPIARPAPMLTDLAGG</sequence>
<organism evidence="1 2">
    <name type="scientific">Rhodoplanes serenus</name>
    <dbReference type="NCBI Taxonomy" id="200615"/>
    <lineage>
        <taxon>Bacteria</taxon>
        <taxon>Pseudomonadati</taxon>
        <taxon>Pseudomonadota</taxon>
        <taxon>Alphaproteobacteria</taxon>
        <taxon>Hyphomicrobiales</taxon>
        <taxon>Nitrobacteraceae</taxon>
        <taxon>Rhodoplanes</taxon>
    </lineage>
</organism>
<dbReference type="Gene3D" id="3.90.320.10">
    <property type="match status" value="1"/>
</dbReference>
<dbReference type="RefSeq" id="WP_129609995.1">
    <property type="nucleotide sequence ID" value="NZ_UWOC01000161.1"/>
</dbReference>
<evidence type="ECO:0000313" key="2">
    <source>
        <dbReference type="Proteomes" id="UP000289200"/>
    </source>
</evidence>
<reference evidence="2" key="1">
    <citation type="submission" date="2018-10" db="EMBL/GenBank/DDBJ databases">
        <authorList>
            <person name="Peiro R."/>
            <person name="Begona"/>
            <person name="Cbmso G."/>
            <person name="Lopez M."/>
            <person name="Gonzalez S."/>
            <person name="Sacristan E."/>
            <person name="Castillo E."/>
        </authorList>
    </citation>
    <scope>NUCLEOTIDE SEQUENCE [LARGE SCALE GENOMIC DNA]</scope>
</reference>
<keyword evidence="2" id="KW-1185">Reference proteome</keyword>
<proteinExistence type="predicted"/>
<protein>
    <submittedName>
        <fullName evidence="1">Uncharacterized protein</fullName>
    </submittedName>
</protein>
<dbReference type="EMBL" id="UWOC01000161">
    <property type="protein sequence ID" value="VCU10098.1"/>
    <property type="molecule type" value="Genomic_DNA"/>
</dbReference>
<gene>
    <name evidence="1" type="ORF">RHODGE_RHODGE_03284</name>
</gene>
<comment type="caution">
    <text evidence="1">The sequence shown here is derived from an EMBL/GenBank/DDBJ whole genome shotgun (WGS) entry which is preliminary data.</text>
</comment>
<name>A0A3S4B2D7_9BRAD</name>
<evidence type="ECO:0000313" key="1">
    <source>
        <dbReference type="EMBL" id="VCU10098.1"/>
    </source>
</evidence>
<dbReference type="Proteomes" id="UP000289200">
    <property type="component" value="Unassembled WGS sequence"/>
</dbReference>
<accession>A0A3S4B2D7</accession>
<dbReference type="InterPro" id="IPR011604">
    <property type="entry name" value="PDDEXK-like_dom_sf"/>
</dbReference>
<dbReference type="OrthoDB" id="3292504at2"/>